<dbReference type="AlphaFoldDB" id="A0A9E8KQ16"/>
<dbReference type="Proteomes" id="UP001164472">
    <property type="component" value="Chromosome"/>
</dbReference>
<sequence>MSPLESMIWTVLGYAAMPTIFIVGFAITAAACCFLLEVTGNGDKQ</sequence>
<protein>
    <submittedName>
        <fullName evidence="2">TIGR02808 family protein</fullName>
    </submittedName>
</protein>
<dbReference type="Pfam" id="PF09574">
    <property type="entry name" value="DUF2374"/>
    <property type="match status" value="1"/>
</dbReference>
<accession>A0A9E8KQ16</accession>
<evidence type="ECO:0000256" key="1">
    <source>
        <dbReference type="SAM" id="Phobius"/>
    </source>
</evidence>
<evidence type="ECO:0000313" key="3">
    <source>
        <dbReference type="Proteomes" id="UP001164472"/>
    </source>
</evidence>
<name>A0A9E8KQ16_9ALTE</name>
<keyword evidence="1" id="KW-1133">Transmembrane helix</keyword>
<keyword evidence="1" id="KW-0472">Membrane</keyword>
<gene>
    <name evidence="2" type="ORF">NNL22_17200</name>
</gene>
<dbReference type="InterPro" id="IPR014175">
    <property type="entry name" value="CHP02808"/>
</dbReference>
<keyword evidence="1" id="KW-0812">Transmembrane</keyword>
<feature type="transmembrane region" description="Helical" evidence="1">
    <location>
        <begin position="12"/>
        <end position="36"/>
    </location>
</feature>
<dbReference type="NCBIfam" id="TIGR02808">
    <property type="entry name" value="short_TIGR02808"/>
    <property type="match status" value="1"/>
</dbReference>
<proteinExistence type="predicted"/>
<dbReference type="EMBL" id="CP101527">
    <property type="protein sequence ID" value="UZW74735.1"/>
    <property type="molecule type" value="Genomic_DNA"/>
</dbReference>
<dbReference type="RefSeq" id="WP_251810162.1">
    <property type="nucleotide sequence ID" value="NZ_CP101527.1"/>
</dbReference>
<keyword evidence="3" id="KW-1185">Reference proteome</keyword>
<reference evidence="2" key="1">
    <citation type="submission" date="2022-07" db="EMBL/GenBank/DDBJ databases">
        <title>Alkalimarinus sp. nov., isolated from gut of a Alitta virens.</title>
        <authorList>
            <person name="Yang A.I."/>
            <person name="Shin N.-R."/>
        </authorList>
    </citation>
    <scope>NUCLEOTIDE SEQUENCE</scope>
    <source>
        <strain evidence="2">FA028</strain>
    </source>
</reference>
<dbReference type="KEGG" id="asem:NNL22_17200"/>
<organism evidence="2 3">
    <name type="scientific">Alkalimarinus sediminis</name>
    <dbReference type="NCBI Taxonomy" id="1632866"/>
    <lineage>
        <taxon>Bacteria</taxon>
        <taxon>Pseudomonadati</taxon>
        <taxon>Pseudomonadota</taxon>
        <taxon>Gammaproteobacteria</taxon>
        <taxon>Alteromonadales</taxon>
        <taxon>Alteromonadaceae</taxon>
        <taxon>Alkalimarinus</taxon>
    </lineage>
</organism>
<evidence type="ECO:0000313" key="2">
    <source>
        <dbReference type="EMBL" id="UZW74735.1"/>
    </source>
</evidence>